<keyword evidence="2" id="KW-1185">Reference proteome</keyword>
<name>A0A2W7NZC0_9BACT</name>
<organism evidence="1 2">
    <name type="scientific">Breznakibacter xylanolyticus</name>
    <dbReference type="NCBI Taxonomy" id="990"/>
    <lineage>
        <taxon>Bacteria</taxon>
        <taxon>Pseudomonadati</taxon>
        <taxon>Bacteroidota</taxon>
        <taxon>Bacteroidia</taxon>
        <taxon>Marinilabiliales</taxon>
        <taxon>Marinilabiliaceae</taxon>
        <taxon>Breznakibacter</taxon>
    </lineage>
</organism>
<dbReference type="EMBL" id="QKZK01000006">
    <property type="protein sequence ID" value="PZX18576.1"/>
    <property type="molecule type" value="Genomic_DNA"/>
</dbReference>
<evidence type="ECO:0000313" key="1">
    <source>
        <dbReference type="EMBL" id="PZX18576.1"/>
    </source>
</evidence>
<dbReference type="AlphaFoldDB" id="A0A2W7NZC0"/>
<dbReference type="Proteomes" id="UP000249239">
    <property type="component" value="Unassembled WGS sequence"/>
</dbReference>
<sequence length="53" mass="5918">MGDSGGKRVKKFVSILICVGNHKYQFTQPNISCPRAGQALTFYSERVCFHLPS</sequence>
<accession>A0A2W7NZC0</accession>
<proteinExistence type="predicted"/>
<protein>
    <submittedName>
        <fullName evidence="1">Uncharacterized protein</fullName>
    </submittedName>
</protein>
<evidence type="ECO:0000313" key="2">
    <source>
        <dbReference type="Proteomes" id="UP000249239"/>
    </source>
</evidence>
<gene>
    <name evidence="1" type="ORF">LX69_00969</name>
</gene>
<reference evidence="1 2" key="1">
    <citation type="submission" date="2018-06" db="EMBL/GenBank/DDBJ databases">
        <title>Genomic Encyclopedia of Archaeal and Bacterial Type Strains, Phase II (KMG-II): from individual species to whole genera.</title>
        <authorList>
            <person name="Goeker M."/>
        </authorList>
    </citation>
    <scope>NUCLEOTIDE SEQUENCE [LARGE SCALE GENOMIC DNA]</scope>
    <source>
        <strain evidence="1 2">DSM 6779</strain>
    </source>
</reference>
<comment type="caution">
    <text evidence="1">The sequence shown here is derived from an EMBL/GenBank/DDBJ whole genome shotgun (WGS) entry which is preliminary data.</text>
</comment>